<keyword evidence="1" id="KW-0472">Membrane</keyword>
<gene>
    <name evidence="2" type="ORF">JCM19294_2006</name>
</gene>
<reference evidence="2" key="1">
    <citation type="journal article" date="2014" name="Genome Announc.">
        <title>Draft Genome Sequences of Marine Flavobacterium Nonlabens Strains NR17, NR24, NR27, NR32, NR33, and Ara13.</title>
        <authorList>
            <person name="Nakanishi M."/>
            <person name="Meirelles P."/>
            <person name="Suzuki R."/>
            <person name="Takatani N."/>
            <person name="Mino S."/>
            <person name="Suda W."/>
            <person name="Oshima K."/>
            <person name="Hattori M."/>
            <person name="Ohkuma M."/>
            <person name="Hosokawa M."/>
            <person name="Miyashita K."/>
            <person name="Thompson F.L."/>
            <person name="Niwa A."/>
            <person name="Sawabe T."/>
            <person name="Sawabe T."/>
        </authorList>
    </citation>
    <scope>NUCLEOTIDE SEQUENCE [LARGE SCALE GENOMIC DNA]</scope>
    <source>
        <strain evidence="2">JCM 19294</strain>
    </source>
</reference>
<dbReference type="AlphaFoldDB" id="A0A090Q456"/>
<dbReference type="STRING" id="319236.BST91_07850"/>
<evidence type="ECO:0000256" key="1">
    <source>
        <dbReference type="SAM" id="Phobius"/>
    </source>
</evidence>
<name>A0A090Q456_9FLAO</name>
<keyword evidence="3" id="KW-1185">Reference proteome</keyword>
<dbReference type="eggNOG" id="ENOG50314IG">
    <property type="taxonomic scope" value="Bacteria"/>
</dbReference>
<dbReference type="Proteomes" id="UP000029221">
    <property type="component" value="Unassembled WGS sequence"/>
</dbReference>
<organism evidence="2 3">
    <name type="scientific">Nonlabens tegetincola</name>
    <dbReference type="NCBI Taxonomy" id="323273"/>
    <lineage>
        <taxon>Bacteria</taxon>
        <taxon>Pseudomonadati</taxon>
        <taxon>Bacteroidota</taxon>
        <taxon>Flavobacteriia</taxon>
        <taxon>Flavobacteriales</taxon>
        <taxon>Flavobacteriaceae</taxon>
        <taxon>Nonlabens</taxon>
    </lineage>
</organism>
<accession>A0A090Q456</accession>
<keyword evidence="1" id="KW-1133">Transmembrane helix</keyword>
<sequence>MIKKNQHNGFNIPDGYFDNLEFKLHKIAEDTDRKQSMHGGFQAPEDYWEQLDKKLMNQPLPINDESKRSKVISLLTPLLAVAATIAVLLYLFPTTNEPSDELVTTDGLTGTELADYLAPDDILSSDYQWAEILTDDFIEQVEVNVQDDDLHEYLNDVELQELFIE</sequence>
<dbReference type="RefSeq" id="WP_042277807.1">
    <property type="nucleotide sequence ID" value="NZ_BBML01000002.1"/>
</dbReference>
<comment type="caution">
    <text evidence="2">The sequence shown here is derived from an EMBL/GenBank/DDBJ whole genome shotgun (WGS) entry which is preliminary data.</text>
</comment>
<proteinExistence type="predicted"/>
<evidence type="ECO:0000313" key="3">
    <source>
        <dbReference type="Proteomes" id="UP000029221"/>
    </source>
</evidence>
<evidence type="ECO:0000313" key="2">
    <source>
        <dbReference type="EMBL" id="GAK96493.1"/>
    </source>
</evidence>
<dbReference type="EMBL" id="BBML01000002">
    <property type="protein sequence ID" value="GAK96493.1"/>
    <property type="molecule type" value="Genomic_DNA"/>
</dbReference>
<feature type="transmembrane region" description="Helical" evidence="1">
    <location>
        <begin position="71"/>
        <end position="92"/>
    </location>
</feature>
<protein>
    <submittedName>
        <fullName evidence="2">Uncharacterized protein</fullName>
    </submittedName>
</protein>
<keyword evidence="1" id="KW-0812">Transmembrane</keyword>